<dbReference type="Pfam" id="PF10232">
    <property type="entry name" value="Med8"/>
    <property type="match status" value="1"/>
</dbReference>
<dbReference type="GO" id="GO:0016592">
    <property type="term" value="C:mediator complex"/>
    <property type="evidence" value="ECO:0007669"/>
    <property type="project" value="InterPro"/>
</dbReference>
<dbReference type="PANTHER" id="PTHR13074:SF9">
    <property type="entry name" value="MEDIATOR OF RNA POLYMERASE II TRANSCRIPTION SUBUNIT 8"/>
    <property type="match status" value="1"/>
</dbReference>
<feature type="region of interest" description="Disordered" evidence="10">
    <location>
        <begin position="166"/>
        <end position="224"/>
    </location>
</feature>
<evidence type="ECO:0000256" key="7">
    <source>
        <dbReference type="ARBA" id="ARBA00023242"/>
    </source>
</evidence>
<evidence type="ECO:0000256" key="3">
    <source>
        <dbReference type="ARBA" id="ARBA00020637"/>
    </source>
</evidence>
<dbReference type="Gene3D" id="6.10.250.2610">
    <property type="match status" value="1"/>
</dbReference>
<name>A0A8H3IJ45_9LECA</name>
<evidence type="ECO:0000256" key="1">
    <source>
        <dbReference type="ARBA" id="ARBA00004123"/>
    </source>
</evidence>
<evidence type="ECO:0000256" key="6">
    <source>
        <dbReference type="ARBA" id="ARBA00023163"/>
    </source>
</evidence>
<feature type="compositionally biased region" description="Acidic residues" evidence="10">
    <location>
        <begin position="169"/>
        <end position="179"/>
    </location>
</feature>
<evidence type="ECO:0000256" key="9">
    <source>
        <dbReference type="RuleBase" id="RU364144"/>
    </source>
</evidence>
<sequence length="224" mass="25039">MATLSPQDVRTLEHTRQRLAQLTSSLATLQQQIHTIEPLPPWSSLHSLSQIISQNLASVSAHLITHGPLLSSLVAYPLPLYPGREQEPVLNQLLRKKLEPHVEDWVEQGRLAGEEVVKEDGGRGGDEITELWEWAGIAANEQARKHEWGGDYTAEEIEGGIENVVTGLNDEESDEEENEKEDREGARSTEVEGHDNTKAEGSREKPLSMNDMLRFLVKGEEPKK</sequence>
<dbReference type="AlphaFoldDB" id="A0A8H3IJ45"/>
<feature type="compositionally biased region" description="Basic and acidic residues" evidence="10">
    <location>
        <begin position="180"/>
        <end position="206"/>
    </location>
</feature>
<comment type="subcellular location">
    <subcellularLocation>
        <location evidence="1 9">Nucleus</location>
    </subcellularLocation>
</comment>
<keyword evidence="5 9" id="KW-0010">Activator</keyword>
<dbReference type="Proteomes" id="UP000664534">
    <property type="component" value="Unassembled WGS sequence"/>
</dbReference>
<keyword evidence="12" id="KW-1185">Reference proteome</keyword>
<dbReference type="PANTHER" id="PTHR13074">
    <property type="entry name" value="MEDIATOR OF RNA POLYMERASE II TRANSCRIPTION SUBUNIT 8"/>
    <property type="match status" value="1"/>
</dbReference>
<gene>
    <name evidence="9 11" type="primary">MED8</name>
    <name evidence="11" type="ORF">IMSHALPRED_008032</name>
</gene>
<dbReference type="GO" id="GO:0003712">
    <property type="term" value="F:transcription coregulator activity"/>
    <property type="evidence" value="ECO:0007669"/>
    <property type="project" value="InterPro"/>
</dbReference>
<evidence type="ECO:0000313" key="12">
    <source>
        <dbReference type="Proteomes" id="UP000664534"/>
    </source>
</evidence>
<organism evidence="11 12">
    <name type="scientific">Imshaugia aleurites</name>
    <dbReference type="NCBI Taxonomy" id="172621"/>
    <lineage>
        <taxon>Eukaryota</taxon>
        <taxon>Fungi</taxon>
        <taxon>Dikarya</taxon>
        <taxon>Ascomycota</taxon>
        <taxon>Pezizomycotina</taxon>
        <taxon>Lecanoromycetes</taxon>
        <taxon>OSLEUM clade</taxon>
        <taxon>Lecanoromycetidae</taxon>
        <taxon>Lecanorales</taxon>
        <taxon>Lecanorineae</taxon>
        <taxon>Parmeliaceae</taxon>
        <taxon>Imshaugia</taxon>
    </lineage>
</organism>
<dbReference type="EMBL" id="CAJPDT010000055">
    <property type="protein sequence ID" value="CAF9929902.1"/>
    <property type="molecule type" value="Genomic_DNA"/>
</dbReference>
<evidence type="ECO:0000256" key="10">
    <source>
        <dbReference type="SAM" id="MobiDB-lite"/>
    </source>
</evidence>
<dbReference type="Gene3D" id="1.20.58.1710">
    <property type="match status" value="1"/>
</dbReference>
<proteinExistence type="inferred from homology"/>
<evidence type="ECO:0000256" key="4">
    <source>
        <dbReference type="ARBA" id="ARBA00023015"/>
    </source>
</evidence>
<keyword evidence="6 9" id="KW-0804">Transcription</keyword>
<accession>A0A8H3IJ45</accession>
<evidence type="ECO:0000313" key="11">
    <source>
        <dbReference type="EMBL" id="CAF9929902.1"/>
    </source>
</evidence>
<dbReference type="GO" id="GO:0000978">
    <property type="term" value="F:RNA polymerase II cis-regulatory region sequence-specific DNA binding"/>
    <property type="evidence" value="ECO:0007669"/>
    <property type="project" value="TreeGrafter"/>
</dbReference>
<comment type="subunit">
    <text evidence="9">Component of the Mediator complex.</text>
</comment>
<protein>
    <recommendedName>
        <fullName evidence="3 9">Mediator of RNA polymerase II transcription subunit 8</fullName>
    </recommendedName>
    <alternativeName>
        <fullName evidence="8 9">Mediator complex subunit 8</fullName>
    </alternativeName>
</protein>
<evidence type="ECO:0000256" key="2">
    <source>
        <dbReference type="ARBA" id="ARBA00005716"/>
    </source>
</evidence>
<dbReference type="GO" id="GO:0070847">
    <property type="term" value="C:core mediator complex"/>
    <property type="evidence" value="ECO:0007669"/>
    <property type="project" value="TreeGrafter"/>
</dbReference>
<comment type="function">
    <text evidence="9">Component of the Mediator complex, a coactivator involved in the regulated transcription of nearly all RNA polymerase II-dependent genes. Mediator functions as a bridge to convey information from gene-specific regulatory proteins to the basal RNA polymerase II transcription machinery. Mediator is recruited to promoters by direct interactions with regulatory proteins and serves as a scaffold for the assembly of a functional preinitiation complex with RNA polymerase II and the general transcription factors.</text>
</comment>
<comment type="caution">
    <text evidence="11">The sequence shown here is derived from an EMBL/GenBank/DDBJ whole genome shotgun (WGS) entry which is preliminary data.</text>
</comment>
<reference evidence="11" key="1">
    <citation type="submission" date="2021-03" db="EMBL/GenBank/DDBJ databases">
        <authorList>
            <person name="Tagirdzhanova G."/>
        </authorList>
    </citation>
    <scope>NUCLEOTIDE SEQUENCE</scope>
</reference>
<keyword evidence="4 9" id="KW-0805">Transcription regulation</keyword>
<dbReference type="InterPro" id="IPR019364">
    <property type="entry name" value="Mediatior_Med8_fun/met"/>
</dbReference>
<evidence type="ECO:0000256" key="5">
    <source>
        <dbReference type="ARBA" id="ARBA00023159"/>
    </source>
</evidence>
<comment type="similarity">
    <text evidence="2 9">Belongs to the Mediator complex subunit 8 family.</text>
</comment>
<keyword evidence="7 9" id="KW-0539">Nucleus</keyword>
<evidence type="ECO:0000256" key="8">
    <source>
        <dbReference type="ARBA" id="ARBA00031261"/>
    </source>
</evidence>
<dbReference type="GO" id="GO:0006357">
    <property type="term" value="P:regulation of transcription by RNA polymerase II"/>
    <property type="evidence" value="ECO:0007669"/>
    <property type="project" value="InterPro"/>
</dbReference>
<dbReference type="OrthoDB" id="5329317at2759"/>